<dbReference type="EMBL" id="BGPR01157609">
    <property type="protein sequence ID" value="GBL83410.1"/>
    <property type="molecule type" value="Genomic_DNA"/>
</dbReference>
<evidence type="ECO:0000313" key="1">
    <source>
        <dbReference type="EMBL" id="GBL83410.1"/>
    </source>
</evidence>
<name>A0A4Y2AUA7_ARAVE</name>
<accession>A0A4Y2AUA7</accession>
<reference evidence="1 2" key="1">
    <citation type="journal article" date="2019" name="Sci. Rep.">
        <title>Orb-weaving spider Araneus ventricosus genome elucidates the spidroin gene catalogue.</title>
        <authorList>
            <person name="Kono N."/>
            <person name="Nakamura H."/>
            <person name="Ohtoshi R."/>
            <person name="Moran D.A.P."/>
            <person name="Shinohara A."/>
            <person name="Yoshida Y."/>
            <person name="Fujiwara M."/>
            <person name="Mori M."/>
            <person name="Tomita M."/>
            <person name="Arakawa K."/>
        </authorList>
    </citation>
    <scope>NUCLEOTIDE SEQUENCE [LARGE SCALE GENOMIC DNA]</scope>
</reference>
<sequence>KEDILEVSDKEDILEISDKEDILEVSDKEDMLEASDKDTPELEVQEVLELPVWDMEMLTLE</sequence>
<proteinExistence type="predicted"/>
<evidence type="ECO:0000313" key="2">
    <source>
        <dbReference type="Proteomes" id="UP000499080"/>
    </source>
</evidence>
<comment type="caution">
    <text evidence="1">The sequence shown here is derived from an EMBL/GenBank/DDBJ whole genome shotgun (WGS) entry which is preliminary data.</text>
</comment>
<protein>
    <submittedName>
        <fullName evidence="1">Uncharacterized protein</fullName>
    </submittedName>
</protein>
<organism evidence="1 2">
    <name type="scientific">Araneus ventricosus</name>
    <name type="common">Orbweaver spider</name>
    <name type="synonym">Epeira ventricosa</name>
    <dbReference type="NCBI Taxonomy" id="182803"/>
    <lineage>
        <taxon>Eukaryota</taxon>
        <taxon>Metazoa</taxon>
        <taxon>Ecdysozoa</taxon>
        <taxon>Arthropoda</taxon>
        <taxon>Chelicerata</taxon>
        <taxon>Arachnida</taxon>
        <taxon>Araneae</taxon>
        <taxon>Araneomorphae</taxon>
        <taxon>Entelegynae</taxon>
        <taxon>Araneoidea</taxon>
        <taxon>Araneidae</taxon>
        <taxon>Araneus</taxon>
    </lineage>
</organism>
<gene>
    <name evidence="1" type="ORF">AVEN_126042_1</name>
</gene>
<feature type="non-terminal residue" evidence="1">
    <location>
        <position position="61"/>
    </location>
</feature>
<feature type="non-terminal residue" evidence="1">
    <location>
        <position position="1"/>
    </location>
</feature>
<dbReference type="AlphaFoldDB" id="A0A4Y2AUA7"/>
<dbReference type="Proteomes" id="UP000499080">
    <property type="component" value="Unassembled WGS sequence"/>
</dbReference>
<keyword evidence="2" id="KW-1185">Reference proteome</keyword>